<accession>A0A1E3IKI1</accession>
<dbReference type="GO" id="GO:0008440">
    <property type="term" value="F:inositol-1,4,5-trisphosphate 3-kinase activity"/>
    <property type="evidence" value="ECO:0007669"/>
    <property type="project" value="TreeGrafter"/>
</dbReference>
<reference evidence="5" key="3">
    <citation type="submission" date="2024-01" db="EMBL/GenBank/DDBJ databases">
        <authorList>
            <person name="Coelho M.A."/>
            <person name="David-Palma M."/>
            <person name="Shea T."/>
            <person name="Sun S."/>
            <person name="Cuomo C.A."/>
            <person name="Heitman J."/>
        </authorList>
    </citation>
    <scope>NUCLEOTIDE SEQUENCE</scope>
    <source>
        <strain evidence="5">CBS 7841</strain>
    </source>
</reference>
<dbReference type="KEGG" id="cdep:91085237"/>
<organism evidence="5 6">
    <name type="scientific">Cryptococcus depauperatus CBS 7841</name>
    <dbReference type="NCBI Taxonomy" id="1295531"/>
    <lineage>
        <taxon>Eukaryota</taxon>
        <taxon>Fungi</taxon>
        <taxon>Dikarya</taxon>
        <taxon>Basidiomycota</taxon>
        <taxon>Agaricomycotina</taxon>
        <taxon>Tremellomycetes</taxon>
        <taxon>Tremellales</taxon>
        <taxon>Cryptococcaceae</taxon>
        <taxon>Cryptococcus</taxon>
    </lineage>
</organism>
<dbReference type="SUPFAM" id="SSF56104">
    <property type="entry name" value="SAICAR synthase-like"/>
    <property type="match status" value="1"/>
</dbReference>
<evidence type="ECO:0000313" key="5">
    <source>
        <dbReference type="EMBL" id="WVN85871.1"/>
    </source>
</evidence>
<comment type="similarity">
    <text evidence="1 4">Belongs to the inositol phosphokinase (IPK) family.</text>
</comment>
<sequence length="359" mass="40110">MSSFSLNPSDESLENLTIAWSPFDSRCYVGQNDHQDGGHIGCTYLSKDGKQLIKRTGEDEINFYESLINGTLEKDYPGFNLLKKFIPTYYGVVDTSWLSTDGISLATAESQEKVPIYGEDGKIIGYKQNNADKYKMCIVLDHLGRGVDVEMSADFKAGTRLSGSRAAKSNPIKYKQQRINAQDSTSSKYGLRFAGAEITRRDMKIRLKCSKNRGHTHSLDDNINAVFPSVFDRLPPGSEHYYSKAMSSTCSDAFGHLYKIEKDTLDSVLEIRKQVEELAMAVEATKWDFAGSSILFFVGRDKSGMMKTRVGFIDFTHAESHESELGPDGIQKGFKTLDRLLKKRASELEASLACLDCEK</sequence>
<dbReference type="VEuPathDB" id="FungiDB:L203_02514"/>
<dbReference type="OrthoDB" id="334010at2759"/>
<dbReference type="PANTHER" id="PTHR12400:SF21">
    <property type="entry name" value="KINASE"/>
    <property type="match status" value="1"/>
</dbReference>
<dbReference type="RefSeq" id="XP_066066571.1">
    <property type="nucleotide sequence ID" value="XM_066210474.1"/>
</dbReference>
<dbReference type="PANTHER" id="PTHR12400">
    <property type="entry name" value="INOSITOL POLYPHOSPHATE KINASE"/>
    <property type="match status" value="1"/>
</dbReference>
<keyword evidence="2 4" id="KW-0808">Transferase</keyword>
<dbReference type="InterPro" id="IPR038286">
    <property type="entry name" value="IPK_sf"/>
</dbReference>
<protein>
    <recommendedName>
        <fullName evidence="4">Kinase</fullName>
        <ecNumber evidence="4">2.7.-.-</ecNumber>
    </recommendedName>
</protein>
<dbReference type="InterPro" id="IPR005522">
    <property type="entry name" value="IPK"/>
</dbReference>
<dbReference type="Proteomes" id="UP000094043">
    <property type="component" value="Chromosome 1"/>
</dbReference>
<reference evidence="5" key="2">
    <citation type="journal article" date="2022" name="Elife">
        <title>Obligate sexual reproduction of a homothallic fungus closely related to the Cryptococcus pathogenic species complex.</title>
        <authorList>
            <person name="Passer A.R."/>
            <person name="Clancey S.A."/>
            <person name="Shea T."/>
            <person name="David-Palma M."/>
            <person name="Averette A.F."/>
            <person name="Boekhout T."/>
            <person name="Porcel B.M."/>
            <person name="Nowrousian M."/>
            <person name="Cuomo C.A."/>
            <person name="Sun S."/>
            <person name="Heitman J."/>
            <person name="Coelho M.A."/>
        </authorList>
    </citation>
    <scope>NUCLEOTIDE SEQUENCE</scope>
    <source>
        <strain evidence="5">CBS 7841</strain>
    </source>
</reference>
<evidence type="ECO:0000256" key="3">
    <source>
        <dbReference type="ARBA" id="ARBA00022777"/>
    </source>
</evidence>
<dbReference type="GO" id="GO:0046854">
    <property type="term" value="P:phosphatidylinositol phosphate biosynthetic process"/>
    <property type="evidence" value="ECO:0007669"/>
    <property type="project" value="TreeGrafter"/>
</dbReference>
<evidence type="ECO:0000256" key="2">
    <source>
        <dbReference type="ARBA" id="ARBA00022679"/>
    </source>
</evidence>
<dbReference type="GeneID" id="91085237"/>
<dbReference type="GO" id="GO:0032958">
    <property type="term" value="P:inositol phosphate biosynthetic process"/>
    <property type="evidence" value="ECO:0007669"/>
    <property type="project" value="InterPro"/>
</dbReference>
<evidence type="ECO:0000256" key="4">
    <source>
        <dbReference type="RuleBase" id="RU363090"/>
    </source>
</evidence>
<dbReference type="EC" id="2.7.-.-" evidence="4"/>
<keyword evidence="6" id="KW-1185">Reference proteome</keyword>
<dbReference type="EMBL" id="CP143784">
    <property type="protein sequence ID" value="WVN85871.1"/>
    <property type="molecule type" value="Genomic_DNA"/>
</dbReference>
<dbReference type="Pfam" id="PF03770">
    <property type="entry name" value="IPK"/>
    <property type="match status" value="1"/>
</dbReference>
<evidence type="ECO:0000313" key="6">
    <source>
        <dbReference type="Proteomes" id="UP000094043"/>
    </source>
</evidence>
<dbReference type="AlphaFoldDB" id="A0A1E3IKI1"/>
<proteinExistence type="inferred from homology"/>
<evidence type="ECO:0000256" key="1">
    <source>
        <dbReference type="ARBA" id="ARBA00007374"/>
    </source>
</evidence>
<keyword evidence="3 4" id="KW-0418">Kinase</keyword>
<name>A0A1E3IKI1_9TREE</name>
<gene>
    <name evidence="5" type="ORF">L203_101023</name>
</gene>
<reference evidence="5" key="1">
    <citation type="submission" date="2016-06" db="EMBL/GenBank/DDBJ databases">
        <authorList>
            <person name="Cuomo C."/>
            <person name="Litvintseva A."/>
            <person name="Heitman J."/>
            <person name="Chen Y."/>
            <person name="Sun S."/>
            <person name="Springer D."/>
            <person name="Dromer F."/>
            <person name="Young S."/>
            <person name="Zeng Q."/>
            <person name="Chapman S."/>
            <person name="Gujja S."/>
            <person name="Saif S."/>
            <person name="Birren B."/>
        </authorList>
    </citation>
    <scope>NUCLEOTIDE SEQUENCE</scope>
    <source>
        <strain evidence="5">CBS 7841</strain>
    </source>
</reference>
<dbReference type="GO" id="GO:0005737">
    <property type="term" value="C:cytoplasm"/>
    <property type="evidence" value="ECO:0007669"/>
    <property type="project" value="TreeGrafter"/>
</dbReference>
<dbReference type="Gene3D" id="3.30.470.160">
    <property type="entry name" value="Inositol polyphosphate kinase"/>
    <property type="match status" value="1"/>
</dbReference>
<dbReference type="GO" id="GO:0000824">
    <property type="term" value="F:inositol-1,4,5,6-tetrakisphosphate 3-kinase activity"/>
    <property type="evidence" value="ECO:0007669"/>
    <property type="project" value="TreeGrafter"/>
</dbReference>
<dbReference type="GO" id="GO:0005634">
    <property type="term" value="C:nucleus"/>
    <property type="evidence" value="ECO:0007669"/>
    <property type="project" value="TreeGrafter"/>
</dbReference>